<protein>
    <submittedName>
        <fullName evidence="1">Uncharacterized protein</fullName>
    </submittedName>
</protein>
<evidence type="ECO:0000313" key="2">
    <source>
        <dbReference type="Proteomes" id="UP000732298"/>
    </source>
</evidence>
<dbReference type="Proteomes" id="UP000732298">
    <property type="component" value="Unassembled WGS sequence"/>
</dbReference>
<dbReference type="AlphaFoldDB" id="A0A8T3YLK6"/>
<accession>A0A8T3YLK6</accession>
<evidence type="ECO:0000313" key="1">
    <source>
        <dbReference type="EMBL" id="MBI4210570.1"/>
    </source>
</evidence>
<reference evidence="1" key="1">
    <citation type="submission" date="2020-07" db="EMBL/GenBank/DDBJ databases">
        <title>Huge and variable diversity of episymbiotic CPR bacteria and DPANN archaea in groundwater ecosystems.</title>
        <authorList>
            <person name="He C.Y."/>
            <person name="Keren R."/>
            <person name="Whittaker M."/>
            <person name="Farag I.F."/>
            <person name="Doudna J."/>
            <person name="Cate J.H.D."/>
            <person name="Banfield J.F."/>
        </authorList>
    </citation>
    <scope>NUCLEOTIDE SEQUENCE</scope>
    <source>
        <strain evidence="1">NC_groundwater_1296_Ag_S-0.2um_52_80</strain>
    </source>
</reference>
<dbReference type="EMBL" id="JACQPB010000036">
    <property type="protein sequence ID" value="MBI4210570.1"/>
    <property type="molecule type" value="Genomic_DNA"/>
</dbReference>
<sequence>MEISAKSVKKRSLFFSFEGIFSPSGQGRAVGQAEAGAVMGFLSGLQEKGLVELFLIVGQERSAAEGKLSASRIGGFFREGNIFFITPDYLASKSEVDRERHIAQLRKDPGFVDEFFKQRVITDLAASGRVARDECVLVGRDIWFDAFYTARFSGIDFVLVRESLAERGVPCIERMPWLNLVDFTERDFRNVIMGRMRKHDARLVESYVFGRLKKEFLSGADLSGLVKAAEKAARKRADDTNK</sequence>
<gene>
    <name evidence="1" type="ORF">HY544_03640</name>
</gene>
<proteinExistence type="predicted"/>
<name>A0A8T3YLK6_9ARCH</name>
<comment type="caution">
    <text evidence="1">The sequence shown here is derived from an EMBL/GenBank/DDBJ whole genome shotgun (WGS) entry which is preliminary data.</text>
</comment>
<organism evidence="1 2">
    <name type="scientific">Candidatus Iainarchaeum sp</name>
    <dbReference type="NCBI Taxonomy" id="3101447"/>
    <lineage>
        <taxon>Archaea</taxon>
        <taxon>Candidatus Iainarchaeota</taxon>
        <taxon>Candidatus Iainarchaeia</taxon>
        <taxon>Candidatus Iainarchaeales</taxon>
        <taxon>Candidatus Iainarchaeaceae</taxon>
        <taxon>Candidatus Iainarchaeum</taxon>
    </lineage>
</organism>